<organism evidence="2 3">
    <name type="scientific">Seminavis robusta</name>
    <dbReference type="NCBI Taxonomy" id="568900"/>
    <lineage>
        <taxon>Eukaryota</taxon>
        <taxon>Sar</taxon>
        <taxon>Stramenopiles</taxon>
        <taxon>Ochrophyta</taxon>
        <taxon>Bacillariophyta</taxon>
        <taxon>Bacillariophyceae</taxon>
        <taxon>Bacillariophycidae</taxon>
        <taxon>Naviculales</taxon>
        <taxon>Naviculaceae</taxon>
        <taxon>Seminavis</taxon>
    </lineage>
</organism>
<reference evidence="2" key="1">
    <citation type="submission" date="2020-06" db="EMBL/GenBank/DDBJ databases">
        <authorList>
            <consortium name="Plant Systems Biology data submission"/>
        </authorList>
    </citation>
    <scope>NUCLEOTIDE SEQUENCE</scope>
    <source>
        <strain evidence="2">D6</strain>
    </source>
</reference>
<evidence type="ECO:0000313" key="3">
    <source>
        <dbReference type="Proteomes" id="UP001153069"/>
    </source>
</evidence>
<dbReference type="SUPFAM" id="SSF52047">
    <property type="entry name" value="RNI-like"/>
    <property type="match status" value="1"/>
</dbReference>
<protein>
    <submittedName>
        <fullName evidence="2">Uncharacterized protein</fullName>
    </submittedName>
</protein>
<sequence>MSSQQGTDSAADGGVATGSSSSNEGPISFNEASERLAEIFNDFFTDHVGQDPPQYPREEVLKLLRNHNALLYDRFENVDSEHQRLTISYLMEGQSDLQTIQEILQWTESLGDPVHEEIAFEALCDACRFGCQPGVMEFLVNASISYGLDMVGRLLQTPAQIVLHDDLSVARTDDEKIHILQLLVDADETAVLGTYGDWHDLIKQALRGDFGTPIMQFLVHAYANSQDKDGAMLCIDDDSMTIGLPQAEALAVLLRKIYSFTCEPGGWDRQGFARLMDALGSNESIGILFIELPLPFFRDANNRVGGSLRQAIAGNNTIYSATFRGSREEFGDDCLRAVLAGLTGNSSMKDTTICRFSLSVSQPLTEFMAHCRVPMLRLEHISFQEDANHDFAFFDDCYIQKLHLTNDLGDEWCNQLICRLDSIPSLWHLCLIHEGGDPSDVTLPLMTSIGRKGYQGKLLKLVLCNTVIDLDAFSVILRNNNQLEDLNIHACNTSNYCALLGCVAEHLEHHSTKLTCVYTSYSGWNADDVEIPKELNKVDFFLALNRYGRRKKAMTDGTTLPEFVGLLCDIITRPRVERGGGDCHHNLQFGLLRITPHLWSSSADT</sequence>
<dbReference type="Proteomes" id="UP001153069">
    <property type="component" value="Unassembled WGS sequence"/>
</dbReference>
<keyword evidence="3" id="KW-1185">Reference proteome</keyword>
<gene>
    <name evidence="2" type="ORF">SEMRO_382_G131190.1</name>
</gene>
<comment type="caution">
    <text evidence="2">The sequence shown here is derived from an EMBL/GenBank/DDBJ whole genome shotgun (WGS) entry which is preliminary data.</text>
</comment>
<dbReference type="EMBL" id="CAICTM010000381">
    <property type="protein sequence ID" value="CAB9509280.1"/>
    <property type="molecule type" value="Genomic_DNA"/>
</dbReference>
<dbReference type="AlphaFoldDB" id="A0A9N8DVW0"/>
<feature type="region of interest" description="Disordered" evidence="1">
    <location>
        <begin position="1"/>
        <end position="28"/>
    </location>
</feature>
<evidence type="ECO:0000256" key="1">
    <source>
        <dbReference type="SAM" id="MobiDB-lite"/>
    </source>
</evidence>
<proteinExistence type="predicted"/>
<evidence type="ECO:0000313" key="2">
    <source>
        <dbReference type="EMBL" id="CAB9509280.1"/>
    </source>
</evidence>
<name>A0A9N8DVW0_9STRA</name>
<accession>A0A9N8DVW0</accession>